<dbReference type="Pfam" id="PF13276">
    <property type="entry name" value="HTH_21"/>
    <property type="match status" value="1"/>
</dbReference>
<dbReference type="GO" id="GO:0003677">
    <property type="term" value="F:DNA binding"/>
    <property type="evidence" value="ECO:0007669"/>
    <property type="project" value="InterPro"/>
</dbReference>
<evidence type="ECO:0000259" key="2">
    <source>
        <dbReference type="PROSITE" id="PS50994"/>
    </source>
</evidence>
<feature type="domain" description="Integrase catalytic" evidence="2">
    <location>
        <begin position="192"/>
        <end position="360"/>
    </location>
</feature>
<dbReference type="InterPro" id="IPR002514">
    <property type="entry name" value="Transposase_8"/>
</dbReference>
<dbReference type="InterPro" id="IPR048020">
    <property type="entry name" value="Transpos_IS3"/>
</dbReference>
<dbReference type="Gene3D" id="3.30.420.10">
    <property type="entry name" value="Ribonuclease H-like superfamily/Ribonuclease H"/>
    <property type="match status" value="1"/>
</dbReference>
<dbReference type="PROSITE" id="PS50994">
    <property type="entry name" value="INTEGRASE"/>
    <property type="match status" value="1"/>
</dbReference>
<evidence type="ECO:0000313" key="4">
    <source>
        <dbReference type="Proteomes" id="UP000217979"/>
    </source>
</evidence>
<dbReference type="GO" id="GO:0006313">
    <property type="term" value="P:DNA transposition"/>
    <property type="evidence" value="ECO:0007669"/>
    <property type="project" value="InterPro"/>
</dbReference>
<sequence length="370" mass="43768">MRKARFTEHQIIAVLKSVEAGRTVKDVCREAGISEASYYNWKAKFGGMEASDIKKMKDLEDENRRLKQMFADLSLECRALKDVIEKKPLKPAIKRELVSYLTAQFAMSLRQACRTLSLSRTVYFYQPDIRRDEPVIQMLTELAERYPRYGFKKLFQLLRRQGNAWNHKRVHRIYYLLKLNFRRKGKQRLPVRNPAPLATPQALNQSWSIDFMHDALVCGRRFRTFNVVDDFNREALAIEIDLNIPAQRVVRVLERIVANRGYPLKMRMDNGPELVSLALAQWAEEHSVQLEFIKPGKPTQNAFIERFNRTYRTEILDFYLFRTLNEVREITESWLMEYNNERPHESLNNLTPEEYRLMAEKPELSKSVWN</sequence>
<dbReference type="InterPro" id="IPR012337">
    <property type="entry name" value="RNaseH-like_sf"/>
</dbReference>
<dbReference type="SUPFAM" id="SSF46689">
    <property type="entry name" value="Homeodomain-like"/>
    <property type="match status" value="1"/>
</dbReference>
<dbReference type="Pfam" id="PF01527">
    <property type="entry name" value="HTH_Tnp_1"/>
    <property type="match status" value="1"/>
</dbReference>
<dbReference type="SUPFAM" id="SSF53098">
    <property type="entry name" value="Ribonuclease H-like"/>
    <property type="match status" value="1"/>
</dbReference>
<dbReference type="GO" id="GO:0015074">
    <property type="term" value="P:DNA integration"/>
    <property type="evidence" value="ECO:0007669"/>
    <property type="project" value="InterPro"/>
</dbReference>
<dbReference type="GO" id="GO:0004803">
    <property type="term" value="F:transposase activity"/>
    <property type="evidence" value="ECO:0007669"/>
    <property type="project" value="InterPro"/>
</dbReference>
<dbReference type="Pfam" id="PF13683">
    <property type="entry name" value="rve_3"/>
    <property type="match status" value="1"/>
</dbReference>
<evidence type="ECO:0000313" key="3">
    <source>
        <dbReference type="EMBL" id="ATF93362.1"/>
    </source>
</evidence>
<reference evidence="3 4" key="1">
    <citation type="submission" date="2017-09" db="EMBL/GenBank/DDBJ databases">
        <title>FDA dAtabase for Regulatory Grade micrObial Sequences (FDA-ARGOS): Supporting development and validation of Infectious Disease Dx tests.</title>
        <authorList>
            <person name="Minogue T."/>
            <person name="Wolcott M."/>
            <person name="Wasieloski L."/>
            <person name="Aguilar W."/>
            <person name="Moore D."/>
            <person name="Tallon L."/>
            <person name="Sadzewicz L."/>
            <person name="Ott S."/>
            <person name="Zhao X."/>
            <person name="Nagaraj S."/>
            <person name="Vavikolanu K."/>
            <person name="Aluvathingal J."/>
            <person name="Nadendla S."/>
            <person name="Sichtig H."/>
        </authorList>
    </citation>
    <scope>NUCLEOTIDE SEQUENCE [LARGE SCALE GENOMIC DNA]</scope>
    <source>
        <strain evidence="3 4">FDAARGOS_392</strain>
    </source>
</reference>
<dbReference type="EMBL" id="CP023525">
    <property type="protein sequence ID" value="ATF93362.1"/>
    <property type="molecule type" value="Genomic_DNA"/>
</dbReference>
<gene>
    <name evidence="3" type="ORF">CO704_15215</name>
</gene>
<dbReference type="InterPro" id="IPR025948">
    <property type="entry name" value="HTH-like_dom"/>
</dbReference>
<dbReference type="NCBIfam" id="NF033516">
    <property type="entry name" value="transpos_IS3"/>
    <property type="match status" value="1"/>
</dbReference>
<accession>A0A291E096</accession>
<evidence type="ECO:0000256" key="1">
    <source>
        <dbReference type="ARBA" id="ARBA00009964"/>
    </source>
</evidence>
<dbReference type="AlphaFoldDB" id="A0A291E096"/>
<dbReference type="Proteomes" id="UP000217979">
    <property type="component" value="Chromosome"/>
</dbReference>
<dbReference type="RefSeq" id="WP_096754126.1">
    <property type="nucleotide sequence ID" value="NZ_CP023525.1"/>
</dbReference>
<dbReference type="PANTHER" id="PTHR47515">
    <property type="entry name" value="LOW CALCIUM RESPONSE LOCUS PROTEIN T"/>
    <property type="match status" value="1"/>
</dbReference>
<proteinExistence type="inferred from homology"/>
<dbReference type="InterPro" id="IPR036397">
    <property type="entry name" value="RNaseH_sf"/>
</dbReference>
<protein>
    <submittedName>
        <fullName evidence="3">IS3 family transposase</fullName>
    </submittedName>
</protein>
<organism evidence="3 4">
    <name type="scientific">Cedecea neteri</name>
    <dbReference type="NCBI Taxonomy" id="158822"/>
    <lineage>
        <taxon>Bacteria</taxon>
        <taxon>Pseudomonadati</taxon>
        <taxon>Pseudomonadota</taxon>
        <taxon>Gammaproteobacteria</taxon>
        <taxon>Enterobacterales</taxon>
        <taxon>Enterobacteriaceae</taxon>
        <taxon>Cedecea</taxon>
    </lineage>
</organism>
<name>A0A291E096_9ENTR</name>
<dbReference type="InterPro" id="IPR001584">
    <property type="entry name" value="Integrase_cat-core"/>
</dbReference>
<dbReference type="InterPro" id="IPR009057">
    <property type="entry name" value="Homeodomain-like_sf"/>
</dbReference>
<dbReference type="PANTHER" id="PTHR47515:SF3">
    <property type="entry name" value="INTEGRASE CORE DOMAIN PROTEIN"/>
    <property type="match status" value="1"/>
</dbReference>
<comment type="similarity">
    <text evidence="1">Belongs to the transposase 8 family.</text>
</comment>